<dbReference type="OrthoDB" id="98433at2759"/>
<organism evidence="3 4">
    <name type="scientific">Saprolegnia parasitica (strain CBS 223.65)</name>
    <dbReference type="NCBI Taxonomy" id="695850"/>
    <lineage>
        <taxon>Eukaryota</taxon>
        <taxon>Sar</taxon>
        <taxon>Stramenopiles</taxon>
        <taxon>Oomycota</taxon>
        <taxon>Saprolegniomycetes</taxon>
        <taxon>Saprolegniales</taxon>
        <taxon>Saprolegniaceae</taxon>
        <taxon>Saprolegnia</taxon>
    </lineage>
</organism>
<dbReference type="InterPro" id="IPR014710">
    <property type="entry name" value="RmlC-like_jellyroll"/>
</dbReference>
<name>A0A067C7Y9_SAPPC</name>
<dbReference type="RefSeq" id="XP_012204093.1">
    <property type="nucleotide sequence ID" value="XM_012348703.1"/>
</dbReference>
<dbReference type="GeneID" id="24131665"/>
<feature type="domain" description="Cyclic nucleotide-binding" evidence="2">
    <location>
        <begin position="203"/>
        <end position="309"/>
    </location>
</feature>
<reference evidence="3 4" key="1">
    <citation type="journal article" date="2013" name="PLoS Genet.">
        <title>Distinctive expansion of potential virulence genes in the genome of the oomycete fish pathogen Saprolegnia parasitica.</title>
        <authorList>
            <person name="Jiang R.H."/>
            <person name="de Bruijn I."/>
            <person name="Haas B.J."/>
            <person name="Belmonte R."/>
            <person name="Lobach L."/>
            <person name="Christie J."/>
            <person name="van den Ackerveken G."/>
            <person name="Bottin A."/>
            <person name="Bulone V."/>
            <person name="Diaz-Moreno S.M."/>
            <person name="Dumas B."/>
            <person name="Fan L."/>
            <person name="Gaulin E."/>
            <person name="Govers F."/>
            <person name="Grenville-Briggs L.J."/>
            <person name="Horner N.R."/>
            <person name="Levin J.Z."/>
            <person name="Mammella M."/>
            <person name="Meijer H.J."/>
            <person name="Morris P."/>
            <person name="Nusbaum C."/>
            <person name="Oome S."/>
            <person name="Phillips A.J."/>
            <person name="van Rooyen D."/>
            <person name="Rzeszutek E."/>
            <person name="Saraiva M."/>
            <person name="Secombes C.J."/>
            <person name="Seidl M.F."/>
            <person name="Snel B."/>
            <person name="Stassen J.H."/>
            <person name="Sykes S."/>
            <person name="Tripathy S."/>
            <person name="van den Berg H."/>
            <person name="Vega-Arreguin J.C."/>
            <person name="Wawra S."/>
            <person name="Young S.K."/>
            <person name="Zeng Q."/>
            <person name="Dieguez-Uribeondo J."/>
            <person name="Russ C."/>
            <person name="Tyler B.M."/>
            <person name="van West P."/>
        </authorList>
    </citation>
    <scope>NUCLEOTIDE SEQUENCE [LARGE SCALE GENOMIC DNA]</scope>
    <source>
        <strain evidence="3 4">CBS 223.65</strain>
    </source>
</reference>
<dbReference type="SUPFAM" id="SSF51206">
    <property type="entry name" value="cAMP-binding domain-like"/>
    <property type="match status" value="1"/>
</dbReference>
<evidence type="ECO:0000259" key="2">
    <source>
        <dbReference type="PROSITE" id="PS50042"/>
    </source>
</evidence>
<evidence type="ECO:0000256" key="1">
    <source>
        <dbReference type="SAM" id="MobiDB-lite"/>
    </source>
</evidence>
<feature type="compositionally biased region" description="Polar residues" evidence="1">
    <location>
        <begin position="368"/>
        <end position="380"/>
    </location>
</feature>
<dbReference type="OMA" id="ANETTIC"/>
<evidence type="ECO:0000313" key="3">
    <source>
        <dbReference type="EMBL" id="KDO25260.1"/>
    </source>
</evidence>
<dbReference type="KEGG" id="spar:SPRG_09508"/>
<sequence>MRNAKASIQVCAQSLQARFALRKMLMRGQDLSNQQMEFVVKYLQQETSIHRLGWWQLLTHTEKLALAQEVQLKTIEKGQRVTILTRANNEANVVLRGRAECFLLESQQFKPAINNDGFVFGNLKITNTTYSDANPAGWAAASAEMRLCPYQKVVLVGPADYLIVTANFTINGAVEKVANVTKNHGLARYGLDALSPFARLHTYDAGCHIVHQGDAKSYLYFITSGACKASYKVPSALEGPSDRSFALANANGVDVALLGPQSYIGDIACLFDLPEPVTVTCLSDVDVVYFNLQELYDVLKTSDDLKRRLVVVAHQTLAFVLERMGFLLGDKWTTESPSFNELHTFLSHHTLPYLPPFEDEAKRLPSAAKSSGNNNRSETPSALDATPRSAMLAEFKHVYVNSKLVIGTALLCSNMAAVEPIEPTRDMLVAMHSMHSTFRTKSLASHGYALMHPAAPAIHSSELPLPPKTAQHRKHFLFPTMTKQRQYHGRYDLSVRVPAQDAA</sequence>
<dbReference type="PROSITE" id="PS50042">
    <property type="entry name" value="CNMP_BINDING_3"/>
    <property type="match status" value="1"/>
</dbReference>
<dbReference type="VEuPathDB" id="FungiDB:SPRG_09508"/>
<evidence type="ECO:0000313" key="4">
    <source>
        <dbReference type="Proteomes" id="UP000030745"/>
    </source>
</evidence>
<dbReference type="Pfam" id="PF00027">
    <property type="entry name" value="cNMP_binding"/>
    <property type="match status" value="1"/>
</dbReference>
<dbReference type="EMBL" id="KK583234">
    <property type="protein sequence ID" value="KDO25260.1"/>
    <property type="molecule type" value="Genomic_DNA"/>
</dbReference>
<dbReference type="Proteomes" id="UP000030745">
    <property type="component" value="Unassembled WGS sequence"/>
</dbReference>
<feature type="region of interest" description="Disordered" evidence="1">
    <location>
        <begin position="364"/>
        <end position="385"/>
    </location>
</feature>
<gene>
    <name evidence="3" type="ORF">SPRG_09508</name>
</gene>
<accession>A0A067C7Y9</accession>
<dbReference type="InterPro" id="IPR000595">
    <property type="entry name" value="cNMP-bd_dom"/>
</dbReference>
<dbReference type="Gene3D" id="2.60.120.10">
    <property type="entry name" value="Jelly Rolls"/>
    <property type="match status" value="1"/>
</dbReference>
<dbReference type="SMART" id="SM00100">
    <property type="entry name" value="cNMP"/>
    <property type="match status" value="1"/>
</dbReference>
<dbReference type="InterPro" id="IPR018490">
    <property type="entry name" value="cNMP-bd_dom_sf"/>
</dbReference>
<proteinExistence type="predicted"/>
<protein>
    <recommendedName>
        <fullName evidence="2">Cyclic nucleotide-binding domain-containing protein</fullName>
    </recommendedName>
</protein>
<dbReference type="CDD" id="cd00038">
    <property type="entry name" value="CAP_ED"/>
    <property type="match status" value="1"/>
</dbReference>
<keyword evidence="4" id="KW-1185">Reference proteome</keyword>
<dbReference type="AlphaFoldDB" id="A0A067C7Y9"/>